<accession>A0A2U8FW98</accession>
<keyword evidence="2" id="KW-0597">Phosphoprotein</keyword>
<dbReference type="GO" id="GO:0016787">
    <property type="term" value="F:hydrolase activity"/>
    <property type="evidence" value="ECO:0007669"/>
    <property type="project" value="TreeGrafter"/>
</dbReference>
<evidence type="ECO:0000256" key="1">
    <source>
        <dbReference type="ARBA" id="ARBA00009191"/>
    </source>
</evidence>
<dbReference type="Pfam" id="PF20067">
    <property type="entry name" value="SSL_N"/>
    <property type="match status" value="1"/>
</dbReference>
<dbReference type="PANTHER" id="PTHR10426:SF88">
    <property type="entry name" value="ADIPOCYTE PLASMA MEMBRANE-ASSOCIATED PROTEIN HEMOMUCIN-RELATED"/>
    <property type="match status" value="1"/>
</dbReference>
<name>A0A2U8FW98_9BURK</name>
<keyword evidence="6" id="KW-1185">Reference proteome</keyword>
<sequence>MALVAYLAFWPVPIQPRAWQPPADAGHTGAHAANTRLAGLQTWSLAEGQHGPEHILATADALYTGLDNGDVLKLSLDGRTQERVANTGGRPLGLDIDAQGRLLVADAMRGLLRVSGSGPQAQVETLLDRVQHPGPDDPVRYADAVKVDARGTIWLTDASRRFGAKAVGSTFEASVLDILEHSCSGRLIAFDPTLGVARVALQGLCFPNGLAFSRDGRSLFLSETGTYRILKVDLAKLSLVRTGAGDNGVPTLDDALRQQAATVLIDNLPGFPDNLTAGEGGRIWVGLTKPRSPVIDRGGAQPWIPSLVLRLPRAMWPVPKPYGHVLAFDEQGRIVDDLQDPEGGYPETTAATEAGGRLFVQSLHAGAIGWMPYSGPAAR</sequence>
<dbReference type="SUPFAM" id="SSF63829">
    <property type="entry name" value="Calcium-dependent phosphotriesterase"/>
    <property type="match status" value="1"/>
</dbReference>
<dbReference type="InterPro" id="IPR011042">
    <property type="entry name" value="6-blade_b-propeller_TolB-like"/>
</dbReference>
<dbReference type="EMBL" id="CP029210">
    <property type="protein sequence ID" value="AWI55290.1"/>
    <property type="molecule type" value="Genomic_DNA"/>
</dbReference>
<dbReference type="AlphaFoldDB" id="A0A2U8FW98"/>
<gene>
    <name evidence="5" type="ORF">DEH84_14005</name>
</gene>
<dbReference type="Pfam" id="PF03088">
    <property type="entry name" value="Str_synth"/>
    <property type="match status" value="1"/>
</dbReference>
<dbReference type="OrthoDB" id="9775406at2"/>
<dbReference type="KEGG" id="aon:DEH84_14005"/>
<dbReference type="Gene3D" id="2.120.10.30">
    <property type="entry name" value="TolB, C-terminal domain"/>
    <property type="match status" value="1"/>
</dbReference>
<evidence type="ECO:0000259" key="4">
    <source>
        <dbReference type="Pfam" id="PF03088"/>
    </source>
</evidence>
<evidence type="ECO:0000313" key="6">
    <source>
        <dbReference type="Proteomes" id="UP000244892"/>
    </source>
</evidence>
<comment type="similarity">
    <text evidence="1">Belongs to the strictosidine synthase family.</text>
</comment>
<dbReference type="Proteomes" id="UP000244892">
    <property type="component" value="Chromosome"/>
</dbReference>
<dbReference type="GO" id="GO:0012505">
    <property type="term" value="C:endomembrane system"/>
    <property type="evidence" value="ECO:0007669"/>
    <property type="project" value="TreeGrafter"/>
</dbReference>
<evidence type="ECO:0000256" key="2">
    <source>
        <dbReference type="ARBA" id="ARBA00022553"/>
    </source>
</evidence>
<feature type="domain" description="Strictosidine synthase conserved region" evidence="4">
    <location>
        <begin position="143"/>
        <end position="231"/>
    </location>
</feature>
<keyword evidence="3" id="KW-0325">Glycoprotein</keyword>
<organism evidence="5 6">
    <name type="scientific">Aquabacterium olei</name>
    <dbReference type="NCBI Taxonomy" id="1296669"/>
    <lineage>
        <taxon>Bacteria</taxon>
        <taxon>Pseudomonadati</taxon>
        <taxon>Pseudomonadota</taxon>
        <taxon>Betaproteobacteria</taxon>
        <taxon>Burkholderiales</taxon>
        <taxon>Aquabacterium</taxon>
    </lineage>
</organism>
<dbReference type="PANTHER" id="PTHR10426">
    <property type="entry name" value="STRICTOSIDINE SYNTHASE-RELATED"/>
    <property type="match status" value="1"/>
</dbReference>
<protein>
    <submittedName>
        <fullName evidence="5">Strictosidine synthase</fullName>
    </submittedName>
</protein>
<evidence type="ECO:0000313" key="5">
    <source>
        <dbReference type="EMBL" id="AWI55290.1"/>
    </source>
</evidence>
<evidence type="ECO:0000256" key="3">
    <source>
        <dbReference type="ARBA" id="ARBA00023180"/>
    </source>
</evidence>
<reference evidence="5 6" key="1">
    <citation type="submission" date="2018-05" db="EMBL/GenBank/DDBJ databases">
        <title>complete genome sequence of Aquabacterium olei NBRC 110486.</title>
        <authorList>
            <person name="Tang B."/>
            <person name="Chang J."/>
            <person name="Zhang L."/>
            <person name="Yang H."/>
        </authorList>
    </citation>
    <scope>NUCLEOTIDE SEQUENCE [LARGE SCALE GENOMIC DNA]</scope>
    <source>
        <strain evidence="5 6">NBRC 110486</strain>
    </source>
</reference>
<proteinExistence type="inferred from homology"/>
<dbReference type="InterPro" id="IPR018119">
    <property type="entry name" value="Strictosidine_synth_cons-reg"/>
</dbReference>